<accession>A0ABP8XRS7</accession>
<dbReference type="Proteomes" id="UP001500325">
    <property type="component" value="Unassembled WGS sequence"/>
</dbReference>
<evidence type="ECO:0000256" key="2">
    <source>
        <dbReference type="SAM" id="Phobius"/>
    </source>
</evidence>
<feature type="transmembrane region" description="Helical" evidence="2">
    <location>
        <begin position="174"/>
        <end position="195"/>
    </location>
</feature>
<feature type="region of interest" description="Disordered" evidence="1">
    <location>
        <begin position="66"/>
        <end position="169"/>
    </location>
</feature>
<reference evidence="5" key="1">
    <citation type="journal article" date="2019" name="Int. J. Syst. Evol. Microbiol.">
        <title>The Global Catalogue of Microorganisms (GCM) 10K type strain sequencing project: providing services to taxonomists for standard genome sequencing and annotation.</title>
        <authorList>
            <consortium name="The Broad Institute Genomics Platform"/>
            <consortium name="The Broad Institute Genome Sequencing Center for Infectious Disease"/>
            <person name="Wu L."/>
            <person name="Ma J."/>
        </authorList>
    </citation>
    <scope>NUCLEOTIDE SEQUENCE [LARGE SCALE GENOMIC DNA]</scope>
    <source>
        <strain evidence="5">JCM 18055</strain>
    </source>
</reference>
<feature type="region of interest" description="Disordered" evidence="1">
    <location>
        <begin position="357"/>
        <end position="470"/>
    </location>
</feature>
<keyword evidence="2" id="KW-0472">Membrane</keyword>
<keyword evidence="5" id="KW-1185">Reference proteome</keyword>
<protein>
    <recommendedName>
        <fullName evidence="3">DUF5667 domain-containing protein</fullName>
    </recommendedName>
</protein>
<gene>
    <name evidence="4" type="ORF">GCM10023215_65420</name>
</gene>
<feature type="compositionally biased region" description="Low complexity" evidence="1">
    <location>
        <begin position="377"/>
        <end position="391"/>
    </location>
</feature>
<comment type="caution">
    <text evidence="4">The sequence shown here is derived from an EMBL/GenBank/DDBJ whole genome shotgun (WGS) entry which is preliminary data.</text>
</comment>
<evidence type="ECO:0000313" key="4">
    <source>
        <dbReference type="EMBL" id="GAA4713356.1"/>
    </source>
</evidence>
<feature type="compositionally biased region" description="Basic and acidic residues" evidence="1">
    <location>
        <begin position="66"/>
        <end position="88"/>
    </location>
</feature>
<proteinExistence type="predicted"/>
<dbReference type="Pfam" id="PF18915">
    <property type="entry name" value="DUF5667"/>
    <property type="match status" value="1"/>
</dbReference>
<dbReference type="InterPro" id="IPR043725">
    <property type="entry name" value="DUF5667"/>
</dbReference>
<evidence type="ECO:0000256" key="1">
    <source>
        <dbReference type="SAM" id="MobiDB-lite"/>
    </source>
</evidence>
<feature type="region of interest" description="Disordered" evidence="1">
    <location>
        <begin position="1"/>
        <end position="25"/>
    </location>
</feature>
<organism evidence="4 5">
    <name type="scientific">Pseudonocardia yuanmonensis</name>
    <dbReference type="NCBI Taxonomy" id="1095914"/>
    <lineage>
        <taxon>Bacteria</taxon>
        <taxon>Bacillati</taxon>
        <taxon>Actinomycetota</taxon>
        <taxon>Actinomycetes</taxon>
        <taxon>Pseudonocardiales</taxon>
        <taxon>Pseudonocardiaceae</taxon>
        <taxon>Pseudonocardia</taxon>
    </lineage>
</organism>
<evidence type="ECO:0000313" key="5">
    <source>
        <dbReference type="Proteomes" id="UP001500325"/>
    </source>
</evidence>
<keyword evidence="2" id="KW-0812">Transmembrane</keyword>
<dbReference type="RefSeq" id="WP_345384686.1">
    <property type="nucleotide sequence ID" value="NZ_BAABIC010000037.1"/>
</dbReference>
<dbReference type="EMBL" id="BAABIC010000037">
    <property type="protein sequence ID" value="GAA4713356.1"/>
    <property type="molecule type" value="Genomic_DNA"/>
</dbReference>
<sequence length="470" mass="47486">MPAGRWGSDDEWWGEEHLDPRFAPDDDLEHEVALAAALDRSRTDLSPDAETAERMRSDFFAALEKEWGAPEESAAERTTRIEPVRADALEQTTDLTAALRPEGPEGATRSGSSGERTVSAATGSGGTSGSAGATSRRSKRGPRHVLPTDHPDNPGRAGGSRGPGGRRPSLRKRVALVGGAAALALVALTGGTAMMSGDALPGDTLYAVKLATESTGTAFTFGDGAKAQRHLDLAATRLDEVRRLQQAGRAPSADTYETALTAFDDAASEGSRMLLSGAQPPTDTGLGDLDAWAQKQGRAIAELRASGGDVPGADRSARLVERMSERAAALQARMGCSEVSAGVDDLGPIPATSPCVPVASNAGQGGGPVDQRVPNGSPQSASTSPAAPSDSTGPQPSGDPAAGENGLVPDLLPGSDEAGATSTTTSGSATSSSTEQSSSNPPSGGGSGGGLLPPIQLPPLLPGLGPITIG</sequence>
<name>A0ABP8XRS7_9PSEU</name>
<evidence type="ECO:0000259" key="3">
    <source>
        <dbReference type="Pfam" id="PF18915"/>
    </source>
</evidence>
<keyword evidence="2" id="KW-1133">Transmembrane helix</keyword>
<feature type="compositionally biased region" description="Low complexity" evidence="1">
    <location>
        <begin position="414"/>
        <end position="442"/>
    </location>
</feature>
<feature type="domain" description="DUF5667" evidence="3">
    <location>
        <begin position="199"/>
        <end position="303"/>
    </location>
</feature>
<feature type="compositionally biased region" description="Basic and acidic residues" evidence="1">
    <location>
        <begin position="14"/>
        <end position="24"/>
    </location>
</feature>
<feature type="compositionally biased region" description="Gly residues" evidence="1">
    <location>
        <begin position="156"/>
        <end position="165"/>
    </location>
</feature>